<accession>A0A154PLV2</accession>
<dbReference type="EMBL" id="KQ434977">
    <property type="protein sequence ID" value="KZC12846.1"/>
    <property type="molecule type" value="Genomic_DNA"/>
</dbReference>
<dbReference type="AlphaFoldDB" id="A0A154PLV2"/>
<feature type="region of interest" description="Disordered" evidence="1">
    <location>
        <begin position="67"/>
        <end position="120"/>
    </location>
</feature>
<sequence>MKKIKRHVDNTANKGQTVDDYYAQRKAVMERFYARQREINRKYQGNVSTTTESPQRYDLGLKLVENTVPSPERQNEPVNRNAITSGKNDLQSQTETRKASDNVKRPRMANTEDNDYDEYYDEDETTPLNVTPLGISITVSPVVDVHSWGQCNNPGLILFYEHHLRIHVHEASMAEADLTASAGESFCVACITTVPLTPTKAKISYKARHGNQREPKLVITGTRNEQLTFDVKFYAALKTNGHC</sequence>
<protein>
    <submittedName>
        <fullName evidence="2">Uncharacterized protein</fullName>
    </submittedName>
</protein>
<keyword evidence="3" id="KW-1185">Reference proteome</keyword>
<name>A0A154PLV2_DUFNO</name>
<reference evidence="2 3" key="1">
    <citation type="submission" date="2015-07" db="EMBL/GenBank/DDBJ databases">
        <title>The genome of Dufourea novaeangliae.</title>
        <authorList>
            <person name="Pan H."/>
            <person name="Kapheim K."/>
        </authorList>
    </citation>
    <scope>NUCLEOTIDE SEQUENCE [LARGE SCALE GENOMIC DNA]</scope>
    <source>
        <strain evidence="2">0120121106</strain>
        <tissue evidence="2">Whole body</tissue>
    </source>
</reference>
<evidence type="ECO:0000256" key="1">
    <source>
        <dbReference type="SAM" id="MobiDB-lite"/>
    </source>
</evidence>
<evidence type="ECO:0000313" key="2">
    <source>
        <dbReference type="EMBL" id="KZC12846.1"/>
    </source>
</evidence>
<feature type="compositionally biased region" description="Polar residues" evidence="1">
    <location>
        <begin position="76"/>
        <end position="94"/>
    </location>
</feature>
<feature type="compositionally biased region" description="Basic and acidic residues" evidence="1">
    <location>
        <begin position="95"/>
        <end position="104"/>
    </location>
</feature>
<gene>
    <name evidence="2" type="ORF">WN55_04363</name>
</gene>
<evidence type="ECO:0000313" key="3">
    <source>
        <dbReference type="Proteomes" id="UP000076502"/>
    </source>
</evidence>
<organism evidence="2 3">
    <name type="scientific">Dufourea novaeangliae</name>
    <name type="common">Sweat bee</name>
    <dbReference type="NCBI Taxonomy" id="178035"/>
    <lineage>
        <taxon>Eukaryota</taxon>
        <taxon>Metazoa</taxon>
        <taxon>Ecdysozoa</taxon>
        <taxon>Arthropoda</taxon>
        <taxon>Hexapoda</taxon>
        <taxon>Insecta</taxon>
        <taxon>Pterygota</taxon>
        <taxon>Neoptera</taxon>
        <taxon>Endopterygota</taxon>
        <taxon>Hymenoptera</taxon>
        <taxon>Apocrita</taxon>
        <taxon>Aculeata</taxon>
        <taxon>Apoidea</taxon>
        <taxon>Anthophila</taxon>
        <taxon>Halictidae</taxon>
        <taxon>Rophitinae</taxon>
        <taxon>Dufourea</taxon>
    </lineage>
</organism>
<proteinExistence type="predicted"/>
<dbReference type="Proteomes" id="UP000076502">
    <property type="component" value="Unassembled WGS sequence"/>
</dbReference>